<comment type="caution">
    <text evidence="2">The sequence shown here is derived from an EMBL/GenBank/DDBJ whole genome shotgun (WGS) entry which is preliminary data.</text>
</comment>
<gene>
    <name evidence="2" type="ORF">AB6A40_000444</name>
</gene>
<dbReference type="Proteomes" id="UP001608902">
    <property type="component" value="Unassembled WGS sequence"/>
</dbReference>
<evidence type="ECO:0000313" key="2">
    <source>
        <dbReference type="EMBL" id="MFH4973735.1"/>
    </source>
</evidence>
<accession>A0ABD6E320</accession>
<sequence>MIVVLYLFASYYIVGSFAIQCNVGREVEGFAGNVMELIVCTPNVVTCFKQTILRPYTSSVIQRGCDEQNLCQVLQEVSHINETDSKAASEFKEMEDVFAYKPSTSFNIIDYQKVDSECYVNLQEGTELCCCDTPGCNGIAFTQPTLFFAVVPLFLSCLY</sequence>
<evidence type="ECO:0000256" key="1">
    <source>
        <dbReference type="SAM" id="SignalP"/>
    </source>
</evidence>
<protein>
    <submittedName>
        <fullName evidence="2">Uncharacterized protein</fullName>
    </submittedName>
</protein>
<name>A0ABD6E320_9BILA</name>
<proteinExistence type="predicted"/>
<evidence type="ECO:0000313" key="3">
    <source>
        <dbReference type="Proteomes" id="UP001608902"/>
    </source>
</evidence>
<organism evidence="2 3">
    <name type="scientific">Gnathostoma spinigerum</name>
    <dbReference type="NCBI Taxonomy" id="75299"/>
    <lineage>
        <taxon>Eukaryota</taxon>
        <taxon>Metazoa</taxon>
        <taxon>Ecdysozoa</taxon>
        <taxon>Nematoda</taxon>
        <taxon>Chromadorea</taxon>
        <taxon>Rhabditida</taxon>
        <taxon>Spirurina</taxon>
        <taxon>Gnathostomatomorpha</taxon>
        <taxon>Gnathostomatoidea</taxon>
        <taxon>Gnathostomatidae</taxon>
        <taxon>Gnathostoma</taxon>
    </lineage>
</organism>
<keyword evidence="1" id="KW-0732">Signal</keyword>
<dbReference type="EMBL" id="JBGFUD010000121">
    <property type="protein sequence ID" value="MFH4973735.1"/>
    <property type="molecule type" value="Genomic_DNA"/>
</dbReference>
<keyword evidence="3" id="KW-1185">Reference proteome</keyword>
<feature type="chain" id="PRO_5044779564" evidence="1">
    <location>
        <begin position="19"/>
        <end position="159"/>
    </location>
</feature>
<dbReference type="AlphaFoldDB" id="A0ABD6E320"/>
<reference evidence="2 3" key="1">
    <citation type="submission" date="2024-08" db="EMBL/GenBank/DDBJ databases">
        <title>Gnathostoma spinigerum genome.</title>
        <authorList>
            <person name="Gonzalez-Bertolin B."/>
            <person name="Monzon S."/>
            <person name="Zaballos A."/>
            <person name="Jimenez P."/>
            <person name="Dekumyoy P."/>
            <person name="Varona S."/>
            <person name="Cuesta I."/>
            <person name="Sumanam S."/>
            <person name="Adisakwattana P."/>
            <person name="Gasser R.B."/>
            <person name="Hernandez-Gonzalez A."/>
            <person name="Young N.D."/>
            <person name="Perteguer M.J."/>
        </authorList>
    </citation>
    <scope>NUCLEOTIDE SEQUENCE [LARGE SCALE GENOMIC DNA]</scope>
    <source>
        <strain evidence="2">AL3</strain>
        <tissue evidence="2">Liver</tissue>
    </source>
</reference>
<feature type="signal peptide" evidence="1">
    <location>
        <begin position="1"/>
        <end position="18"/>
    </location>
</feature>